<comment type="function">
    <text evidence="1">DNA polymerase III is a complex, multichain enzyme responsible for most of the replicative synthesis in bacteria. The epsilon subunit contain the editing function and is a proofreading 3'-5' exonuclease.</text>
</comment>
<dbReference type="GO" id="GO:0045004">
    <property type="term" value="P:DNA replication proofreading"/>
    <property type="evidence" value="ECO:0007669"/>
    <property type="project" value="TreeGrafter"/>
</dbReference>
<keyword evidence="4" id="KW-0540">Nuclease</keyword>
<sequence>MTSSPDDLEAMAQALEASGRYRVLRRLEAPRFALGSAIGQVRRGVILDLETTGLDPKTDEIIEIGMVPFDYDVGGQIVSVGAPCSRLRQPSKPIPPEITKVTGITDKMVQGQVIDPDEVAAFIDDAAVIIAHNAAFDRRFAERFCPGFVAKAWACSFTQIDWTGAGHESGKLAFLAAAYGFFHDGHRAHHDCLATLEILGAPLAGTDGTGLQALLIAARKATVRIFAEHSPFELKDVLKARGYRWNGEAGPSPRAWWIDVEAADLAAELDYLQAEIYRGEVHLPTRKISAFERFSERV</sequence>
<dbReference type="InterPro" id="IPR012337">
    <property type="entry name" value="RNaseH-like_sf"/>
</dbReference>
<feature type="domain" description="Exonuclease" evidence="3">
    <location>
        <begin position="43"/>
        <end position="208"/>
    </location>
</feature>
<dbReference type="Pfam" id="PF00929">
    <property type="entry name" value="RNase_T"/>
    <property type="match status" value="1"/>
</dbReference>
<dbReference type="InterPro" id="IPR013520">
    <property type="entry name" value="Ribonucl_H"/>
</dbReference>
<evidence type="ECO:0000256" key="1">
    <source>
        <dbReference type="ARBA" id="ARBA00025483"/>
    </source>
</evidence>
<organism evidence="4 5">
    <name type="scientific">Caulobacter vibrioides</name>
    <name type="common">Caulobacter crescentus</name>
    <dbReference type="NCBI Taxonomy" id="155892"/>
    <lineage>
        <taxon>Bacteria</taxon>
        <taxon>Pseudomonadati</taxon>
        <taxon>Pseudomonadota</taxon>
        <taxon>Alphaproteobacteria</taxon>
        <taxon>Caulobacterales</taxon>
        <taxon>Caulobacteraceae</taxon>
        <taxon>Caulobacter</taxon>
    </lineage>
</organism>
<dbReference type="SUPFAM" id="SSF53098">
    <property type="entry name" value="Ribonuclease H-like"/>
    <property type="match status" value="1"/>
</dbReference>
<evidence type="ECO:0000313" key="4">
    <source>
        <dbReference type="EMBL" id="ATC32117.1"/>
    </source>
</evidence>
<dbReference type="FunFam" id="3.30.420.10:FF:000045">
    <property type="entry name" value="3'-5' exonuclease DinG"/>
    <property type="match status" value="1"/>
</dbReference>
<dbReference type="InterPro" id="IPR036397">
    <property type="entry name" value="RNaseH_sf"/>
</dbReference>
<dbReference type="PANTHER" id="PTHR30231">
    <property type="entry name" value="DNA POLYMERASE III SUBUNIT EPSILON"/>
    <property type="match status" value="1"/>
</dbReference>
<evidence type="ECO:0000256" key="2">
    <source>
        <dbReference type="ARBA" id="ARBA00026073"/>
    </source>
</evidence>
<dbReference type="PANTHER" id="PTHR30231:SF37">
    <property type="entry name" value="EXODEOXYRIBONUCLEASE 10"/>
    <property type="match status" value="1"/>
</dbReference>
<dbReference type="GO" id="GO:0005829">
    <property type="term" value="C:cytosol"/>
    <property type="evidence" value="ECO:0007669"/>
    <property type="project" value="TreeGrafter"/>
</dbReference>
<comment type="subunit">
    <text evidence="2">DNA polymerase III contains a core (composed of alpha, epsilon and theta chains) that associates with a tau subunit. This core dimerizes to form the POLIII' complex. PolIII' associates with the gamma complex (composed of gamma, delta, delta', psi and chi chains) and with the beta chain to form the complete DNA polymerase III complex.</text>
</comment>
<dbReference type="GO" id="GO:0008408">
    <property type="term" value="F:3'-5' exonuclease activity"/>
    <property type="evidence" value="ECO:0007669"/>
    <property type="project" value="TreeGrafter"/>
</dbReference>
<dbReference type="SMART" id="SM00479">
    <property type="entry name" value="EXOIII"/>
    <property type="match status" value="1"/>
</dbReference>
<gene>
    <name evidence="4" type="ORF">CA606_06990</name>
</gene>
<dbReference type="RefSeq" id="WP_096051553.1">
    <property type="nucleotide sequence ID" value="NZ_CP023315.3"/>
</dbReference>
<proteinExistence type="predicted"/>
<dbReference type="AlphaFoldDB" id="A0A290MJD3"/>
<dbReference type="Gene3D" id="3.30.420.10">
    <property type="entry name" value="Ribonuclease H-like superfamily/Ribonuclease H"/>
    <property type="match status" value="1"/>
</dbReference>
<name>A0A290MJD3_CAUVI</name>
<dbReference type="CDD" id="cd06127">
    <property type="entry name" value="DEDDh"/>
    <property type="match status" value="1"/>
</dbReference>
<protein>
    <submittedName>
        <fullName evidence="4">3'-5' exonuclease</fullName>
    </submittedName>
</protein>
<reference evidence="5" key="1">
    <citation type="submission" date="2017-09" db="EMBL/GenBank/DDBJ databases">
        <title>Genome evolution observed in wild isolates of Caulobacter crescentus.</title>
        <authorList>
            <person name="Ely B."/>
            <person name="Wilson K."/>
            <person name="Scott D."/>
        </authorList>
    </citation>
    <scope>NUCLEOTIDE SEQUENCE [LARGE SCALE GENOMIC DNA]</scope>
    <source>
        <strain evidence="5">CB13b1a</strain>
    </source>
</reference>
<keyword evidence="4" id="KW-0269">Exonuclease</keyword>
<dbReference type="GO" id="GO:0003676">
    <property type="term" value="F:nucleic acid binding"/>
    <property type="evidence" value="ECO:0007669"/>
    <property type="project" value="InterPro"/>
</dbReference>
<dbReference type="NCBIfam" id="NF006615">
    <property type="entry name" value="PRK09182.1"/>
    <property type="match status" value="1"/>
</dbReference>
<evidence type="ECO:0000259" key="3">
    <source>
        <dbReference type="SMART" id="SM00479"/>
    </source>
</evidence>
<dbReference type="EMBL" id="CP023315">
    <property type="protein sequence ID" value="ATC32117.1"/>
    <property type="molecule type" value="Genomic_DNA"/>
</dbReference>
<evidence type="ECO:0000313" key="5">
    <source>
        <dbReference type="Proteomes" id="UP000217311"/>
    </source>
</evidence>
<keyword evidence="4" id="KW-0378">Hydrolase</keyword>
<accession>A0A290MJD3</accession>
<dbReference type="Proteomes" id="UP000217311">
    <property type="component" value="Chromosome"/>
</dbReference>